<dbReference type="AlphaFoldDB" id="A0A540NGR3"/>
<reference evidence="1 2" key="1">
    <citation type="journal article" date="2019" name="G3 (Bethesda)">
        <title>Sequencing of a Wild Apple (Malus baccata) Genome Unravels the Differences Between Cultivated and Wild Apple Species Regarding Disease Resistance and Cold Tolerance.</title>
        <authorList>
            <person name="Chen X."/>
        </authorList>
    </citation>
    <scope>NUCLEOTIDE SEQUENCE [LARGE SCALE GENOMIC DNA]</scope>
    <source>
        <strain evidence="2">cv. Shandingzi</strain>
        <tissue evidence="1">Leaves</tissue>
    </source>
</reference>
<dbReference type="Proteomes" id="UP000315295">
    <property type="component" value="Unassembled WGS sequence"/>
</dbReference>
<gene>
    <name evidence="1" type="ORF">C1H46_004196</name>
</gene>
<name>A0A540NGR3_MALBA</name>
<keyword evidence="2" id="KW-1185">Reference proteome</keyword>
<dbReference type="EMBL" id="VIEB01000045">
    <property type="protein sequence ID" value="TQE10224.1"/>
    <property type="molecule type" value="Genomic_DNA"/>
</dbReference>
<sequence>MKLHTEKKRSRSLGTSSSSRIQDGWDNVVLLTDDHDEFRSIVRCPLPPLLSRSQNPLGFDGSSASCGCGVAVLQEGELQKLGEKKQGGMREKVRGIGEGGNTGKWGVCVCLSPLGRRYAEKRWGGELEKKQGEGGCVCVCVCGMREKDREIVYACACVCVLSERKKKKH</sequence>
<evidence type="ECO:0000313" key="2">
    <source>
        <dbReference type="Proteomes" id="UP000315295"/>
    </source>
</evidence>
<comment type="caution">
    <text evidence="1">The sequence shown here is derived from an EMBL/GenBank/DDBJ whole genome shotgun (WGS) entry which is preliminary data.</text>
</comment>
<accession>A0A540NGR3</accession>
<evidence type="ECO:0000313" key="1">
    <source>
        <dbReference type="EMBL" id="TQE10224.1"/>
    </source>
</evidence>
<proteinExistence type="predicted"/>
<protein>
    <submittedName>
        <fullName evidence="1">Uncharacterized protein</fullName>
    </submittedName>
</protein>
<organism evidence="1 2">
    <name type="scientific">Malus baccata</name>
    <name type="common">Siberian crab apple</name>
    <name type="synonym">Pyrus baccata</name>
    <dbReference type="NCBI Taxonomy" id="106549"/>
    <lineage>
        <taxon>Eukaryota</taxon>
        <taxon>Viridiplantae</taxon>
        <taxon>Streptophyta</taxon>
        <taxon>Embryophyta</taxon>
        <taxon>Tracheophyta</taxon>
        <taxon>Spermatophyta</taxon>
        <taxon>Magnoliopsida</taxon>
        <taxon>eudicotyledons</taxon>
        <taxon>Gunneridae</taxon>
        <taxon>Pentapetalae</taxon>
        <taxon>rosids</taxon>
        <taxon>fabids</taxon>
        <taxon>Rosales</taxon>
        <taxon>Rosaceae</taxon>
        <taxon>Amygdaloideae</taxon>
        <taxon>Maleae</taxon>
        <taxon>Malus</taxon>
    </lineage>
</organism>